<dbReference type="SUPFAM" id="SSF109854">
    <property type="entry name" value="DinB/YfiT-like putative metalloenzymes"/>
    <property type="match status" value="1"/>
</dbReference>
<accession>A0A9E6ZRS4</accession>
<dbReference type="RefSeq" id="WP_255843250.1">
    <property type="nucleotide sequence ID" value="NZ_CP094358.1"/>
</dbReference>
<dbReference type="KEGG" id="fbm:MQE35_18120"/>
<protein>
    <submittedName>
        <fullName evidence="2">DinB family protein</fullName>
    </submittedName>
</protein>
<proteinExistence type="predicted"/>
<dbReference type="EMBL" id="CP094358">
    <property type="protein sequence ID" value="UOB17643.1"/>
    <property type="molecule type" value="Genomic_DNA"/>
</dbReference>
<feature type="domain" description="DinB-like" evidence="1">
    <location>
        <begin position="41"/>
        <end position="146"/>
    </location>
</feature>
<keyword evidence="3" id="KW-1185">Reference proteome</keyword>
<dbReference type="AlphaFoldDB" id="A0A9E6ZRS4"/>
<evidence type="ECO:0000313" key="3">
    <source>
        <dbReference type="Proteomes" id="UP000831290"/>
    </source>
</evidence>
<name>A0A9E6ZRS4_9FLAO</name>
<gene>
    <name evidence="2" type="ORF">MQE35_18120</name>
</gene>
<dbReference type="InterPro" id="IPR024775">
    <property type="entry name" value="DinB-like"/>
</dbReference>
<evidence type="ECO:0000259" key="1">
    <source>
        <dbReference type="Pfam" id="PF12867"/>
    </source>
</evidence>
<dbReference type="Pfam" id="PF12867">
    <property type="entry name" value="DinB_2"/>
    <property type="match status" value="1"/>
</dbReference>
<dbReference type="InterPro" id="IPR034660">
    <property type="entry name" value="DinB/YfiT-like"/>
</dbReference>
<evidence type="ECO:0000313" key="2">
    <source>
        <dbReference type="EMBL" id="UOB17643.1"/>
    </source>
</evidence>
<sequence>MQLRRIIKLLENTYSGATWYGSNLCDVLTAISSSNPNASYNGGNSLGQILEHMIQWKKFVIEKINGNTNFIIEINSIQDWNRRKIYTTEEFIALIHEFKSVSEKLIEILKGENDELLNKEVPGKKYDFKTLLDGIVHHDIYHVGQLSLLKRG</sequence>
<dbReference type="Proteomes" id="UP000831290">
    <property type="component" value="Chromosome"/>
</dbReference>
<reference evidence="2" key="1">
    <citation type="submission" date="2022-03" db="EMBL/GenBank/DDBJ databases">
        <title>Description of Abyssus ytuae gen. nov., sp. nov., a novel member of the family Flavobacteriaceae isolated from the sediment of Mariana Trench.</title>
        <authorList>
            <person name="Zhang J."/>
            <person name="Xu X."/>
        </authorList>
    </citation>
    <scope>NUCLEOTIDE SEQUENCE</scope>
    <source>
        <strain evidence="2">MT3330</strain>
    </source>
</reference>
<organism evidence="2 3">
    <name type="scientific">Abyssalbus ytuae</name>
    <dbReference type="NCBI Taxonomy" id="2926907"/>
    <lineage>
        <taxon>Bacteria</taxon>
        <taxon>Pseudomonadati</taxon>
        <taxon>Bacteroidota</taxon>
        <taxon>Flavobacteriia</taxon>
        <taxon>Flavobacteriales</taxon>
        <taxon>Flavobacteriaceae</taxon>
        <taxon>Abyssalbus</taxon>
    </lineage>
</organism>
<dbReference type="Gene3D" id="1.20.120.450">
    <property type="entry name" value="dinb family like domain"/>
    <property type="match status" value="1"/>
</dbReference>